<dbReference type="Gene3D" id="3.30.460.10">
    <property type="entry name" value="Beta Polymerase, domain 2"/>
    <property type="match status" value="1"/>
</dbReference>
<comment type="caution">
    <text evidence="3">The sequence shown here is derived from an EMBL/GenBank/DDBJ whole genome shotgun (WGS) entry which is preliminary data.</text>
</comment>
<dbReference type="InterPro" id="IPR043519">
    <property type="entry name" value="NT_sf"/>
</dbReference>
<dbReference type="PANTHER" id="PTHR21043:SF0">
    <property type="entry name" value="MITOCHONDRIAL ASSEMBLY OF RIBOSOMAL LARGE SUBUNIT PROTEIN 1"/>
    <property type="match status" value="1"/>
</dbReference>
<keyword evidence="4" id="KW-1185">Reference proteome</keyword>
<dbReference type="Proteomes" id="UP000617402">
    <property type="component" value="Unassembled WGS sequence"/>
</dbReference>
<dbReference type="NCBIfam" id="TIGR00090">
    <property type="entry name" value="rsfS_iojap_ybeB"/>
    <property type="match status" value="1"/>
</dbReference>
<gene>
    <name evidence="2 3" type="primary">rsfS</name>
    <name evidence="3" type="ORF">H1S01_05065</name>
</gene>
<keyword evidence="2" id="KW-0963">Cytoplasm</keyword>
<dbReference type="HAMAP" id="MF_01477">
    <property type="entry name" value="Iojap_RsfS"/>
    <property type="match status" value="1"/>
</dbReference>
<dbReference type="RefSeq" id="WP_188039015.1">
    <property type="nucleotide sequence ID" value="NZ_JACVHF010000003.1"/>
</dbReference>
<comment type="subcellular location">
    <subcellularLocation>
        <location evidence="2">Cytoplasm</location>
    </subcellularLocation>
</comment>
<dbReference type="EMBL" id="JACVHF010000003">
    <property type="protein sequence ID" value="MBC9783879.1"/>
    <property type="molecule type" value="Genomic_DNA"/>
</dbReference>
<evidence type="ECO:0000256" key="1">
    <source>
        <dbReference type="ARBA" id="ARBA00010574"/>
    </source>
</evidence>
<protein>
    <recommendedName>
        <fullName evidence="2">Ribosomal silencing factor RsfS</fullName>
    </recommendedName>
</protein>
<dbReference type="InterPro" id="IPR004394">
    <property type="entry name" value="Iojap/RsfS/C7orf30"/>
</dbReference>
<comment type="subunit">
    <text evidence="2">Interacts with ribosomal protein uL14 (rplN).</text>
</comment>
<evidence type="ECO:0000313" key="3">
    <source>
        <dbReference type="EMBL" id="MBC9783879.1"/>
    </source>
</evidence>
<dbReference type="PANTHER" id="PTHR21043">
    <property type="entry name" value="IOJAP SUPERFAMILY ORTHOLOG"/>
    <property type="match status" value="1"/>
</dbReference>
<name>A0ABR7T1Z7_HELCL</name>
<evidence type="ECO:0000256" key="2">
    <source>
        <dbReference type="HAMAP-Rule" id="MF_01477"/>
    </source>
</evidence>
<comment type="similarity">
    <text evidence="1 2">Belongs to the Iojap/RsfS family.</text>
</comment>
<organism evidence="3 4">
    <name type="scientific">Heliobacterium chlorum</name>
    <dbReference type="NCBI Taxonomy" id="2698"/>
    <lineage>
        <taxon>Bacteria</taxon>
        <taxon>Bacillati</taxon>
        <taxon>Bacillota</taxon>
        <taxon>Clostridia</taxon>
        <taxon>Eubacteriales</taxon>
        <taxon>Heliobacteriaceae</taxon>
        <taxon>Heliobacterium</taxon>
    </lineage>
</organism>
<proteinExistence type="inferred from homology"/>
<keyword evidence="2" id="KW-0810">Translation regulation</keyword>
<evidence type="ECO:0000313" key="4">
    <source>
        <dbReference type="Proteomes" id="UP000617402"/>
    </source>
</evidence>
<comment type="function">
    <text evidence="2">Functions as a ribosomal silencing factor. Interacts with ribosomal protein uL14 (rplN), blocking formation of intersubunit bridge B8. Prevents association of the 30S and 50S ribosomal subunits and the formation of functional ribosomes, thus repressing translation.</text>
</comment>
<dbReference type="Pfam" id="PF02410">
    <property type="entry name" value="RsfS"/>
    <property type="match status" value="1"/>
</dbReference>
<reference evidence="3 4" key="1">
    <citation type="submission" date="2020-07" db="EMBL/GenBank/DDBJ databases">
        <title>Draft whole-genome sequence of Heliobacterium chlorum DSM 3682, type strain.</title>
        <authorList>
            <person name="Kyndt J.A."/>
            <person name="Meyer T.E."/>
            <person name="Imhoff J.F."/>
        </authorList>
    </citation>
    <scope>NUCLEOTIDE SEQUENCE [LARGE SCALE GENOMIC DNA]</scope>
    <source>
        <strain evidence="3 4">DSM 3682</strain>
    </source>
</reference>
<dbReference type="SUPFAM" id="SSF81301">
    <property type="entry name" value="Nucleotidyltransferase"/>
    <property type="match status" value="1"/>
</dbReference>
<accession>A0ABR7T1Z7</accession>
<sequence length="122" mass="13973">MGHNSKHLAIEIAEAASDKKAFDIMILDLQGRSSVTDYFVICNGNSTPQLQAICQNIEDKMKDMGIQVLRTEGYREGRWILMDYGAVVVHIFQPETRDFYNLERLWGDAPRAMEPNFSDFVQ</sequence>
<keyword evidence="2" id="KW-0678">Repressor</keyword>